<proteinExistence type="predicted"/>
<reference evidence="2 3" key="1">
    <citation type="submission" date="2024-10" db="EMBL/GenBank/DDBJ databases">
        <title>The Natural Products Discovery Center: Release of the First 8490 Sequenced Strains for Exploring Actinobacteria Biosynthetic Diversity.</title>
        <authorList>
            <person name="Kalkreuter E."/>
            <person name="Kautsar S.A."/>
            <person name="Yang D."/>
            <person name="Bader C.D."/>
            <person name="Teijaro C.N."/>
            <person name="Fluegel L."/>
            <person name="Davis C.M."/>
            <person name="Simpson J.R."/>
            <person name="Lauterbach L."/>
            <person name="Steele A.D."/>
            <person name="Gui C."/>
            <person name="Meng S."/>
            <person name="Li G."/>
            <person name="Viehrig K."/>
            <person name="Ye F."/>
            <person name="Su P."/>
            <person name="Kiefer A.F."/>
            <person name="Nichols A."/>
            <person name="Cepeda A.J."/>
            <person name="Yan W."/>
            <person name="Fan B."/>
            <person name="Jiang Y."/>
            <person name="Adhikari A."/>
            <person name="Zheng C.-J."/>
            <person name="Schuster L."/>
            <person name="Cowan T.M."/>
            <person name="Smanski M.J."/>
            <person name="Chevrette M.G."/>
            <person name="De Carvalho L.P.S."/>
            <person name="Shen B."/>
        </authorList>
    </citation>
    <scope>NUCLEOTIDE SEQUENCE [LARGE SCALE GENOMIC DNA]</scope>
    <source>
        <strain evidence="2 3">NPDC001281</strain>
    </source>
</reference>
<keyword evidence="1" id="KW-0812">Transmembrane</keyword>
<gene>
    <name evidence="2" type="ORF">ACFY05_35385</name>
</gene>
<accession>A0ABW6VGK8</accession>
<keyword evidence="1" id="KW-0472">Membrane</keyword>
<protein>
    <submittedName>
        <fullName evidence="2">Uncharacterized protein</fullName>
    </submittedName>
</protein>
<evidence type="ECO:0000256" key="1">
    <source>
        <dbReference type="SAM" id="Phobius"/>
    </source>
</evidence>
<name>A0ABW6VGK8_MICFU</name>
<evidence type="ECO:0000313" key="2">
    <source>
        <dbReference type="EMBL" id="MFF4778123.1"/>
    </source>
</evidence>
<keyword evidence="3" id="KW-1185">Reference proteome</keyword>
<dbReference type="Proteomes" id="UP001602119">
    <property type="component" value="Unassembled WGS sequence"/>
</dbReference>
<comment type="caution">
    <text evidence="2">The sequence shown here is derived from an EMBL/GenBank/DDBJ whole genome shotgun (WGS) entry which is preliminary data.</text>
</comment>
<dbReference type="EMBL" id="JBIAXI010000028">
    <property type="protein sequence ID" value="MFF4778123.1"/>
    <property type="molecule type" value="Genomic_DNA"/>
</dbReference>
<organism evidence="2 3">
    <name type="scientific">Microtetraspora fusca</name>
    <dbReference type="NCBI Taxonomy" id="1997"/>
    <lineage>
        <taxon>Bacteria</taxon>
        <taxon>Bacillati</taxon>
        <taxon>Actinomycetota</taxon>
        <taxon>Actinomycetes</taxon>
        <taxon>Streptosporangiales</taxon>
        <taxon>Streptosporangiaceae</taxon>
        <taxon>Microtetraspora</taxon>
    </lineage>
</organism>
<dbReference type="RefSeq" id="WP_387346648.1">
    <property type="nucleotide sequence ID" value="NZ_JBIAXI010000028.1"/>
</dbReference>
<feature type="transmembrane region" description="Helical" evidence="1">
    <location>
        <begin position="6"/>
        <end position="31"/>
    </location>
</feature>
<keyword evidence="1" id="KW-1133">Transmembrane helix</keyword>
<sequence length="84" mass="8769">MPNLGPAEIIIILIVFAVIAAIIVGLLVIAVRLAAGRKPQPRPADLATRARALKAGGQAERATLLVCSETGMSHDDAARFVLTL</sequence>
<evidence type="ECO:0000313" key="3">
    <source>
        <dbReference type="Proteomes" id="UP001602119"/>
    </source>
</evidence>